<organism evidence="1 2">
    <name type="scientific">Dendrobium nobile</name>
    <name type="common">Orchid</name>
    <dbReference type="NCBI Taxonomy" id="94219"/>
    <lineage>
        <taxon>Eukaryota</taxon>
        <taxon>Viridiplantae</taxon>
        <taxon>Streptophyta</taxon>
        <taxon>Embryophyta</taxon>
        <taxon>Tracheophyta</taxon>
        <taxon>Spermatophyta</taxon>
        <taxon>Magnoliopsida</taxon>
        <taxon>Liliopsida</taxon>
        <taxon>Asparagales</taxon>
        <taxon>Orchidaceae</taxon>
        <taxon>Epidendroideae</taxon>
        <taxon>Malaxideae</taxon>
        <taxon>Dendrobiinae</taxon>
        <taxon>Dendrobium</taxon>
    </lineage>
</organism>
<reference evidence="1" key="1">
    <citation type="journal article" date="2022" name="Front. Genet.">
        <title>Chromosome-Scale Assembly of the Dendrobium nobile Genome Provides Insights Into the Molecular Mechanism of the Biosynthesis of the Medicinal Active Ingredient of Dendrobium.</title>
        <authorList>
            <person name="Xu Q."/>
            <person name="Niu S.-C."/>
            <person name="Li K.-L."/>
            <person name="Zheng P.-J."/>
            <person name="Zhang X.-J."/>
            <person name="Jia Y."/>
            <person name="Liu Y."/>
            <person name="Niu Y.-X."/>
            <person name="Yu L.-H."/>
            <person name="Chen D.-F."/>
            <person name="Zhang G.-Q."/>
        </authorList>
    </citation>
    <scope>NUCLEOTIDE SEQUENCE</scope>
    <source>
        <tissue evidence="1">Leaf</tissue>
    </source>
</reference>
<sequence length="52" mass="6123">MKSIHLSLFREREDGERNLISGGNPYFFLLFSFRISHKTNMEILISSTSTDW</sequence>
<name>A0A8T3BZ69_DENNO</name>
<keyword evidence="2" id="KW-1185">Reference proteome</keyword>
<evidence type="ECO:0000313" key="1">
    <source>
        <dbReference type="EMBL" id="KAI0522415.1"/>
    </source>
</evidence>
<proteinExistence type="predicted"/>
<comment type="caution">
    <text evidence="1">The sequence shown here is derived from an EMBL/GenBank/DDBJ whole genome shotgun (WGS) entry which is preliminary data.</text>
</comment>
<dbReference type="AlphaFoldDB" id="A0A8T3BZ69"/>
<protein>
    <submittedName>
        <fullName evidence="1">Uncharacterized protein</fullName>
    </submittedName>
</protein>
<evidence type="ECO:0000313" key="2">
    <source>
        <dbReference type="Proteomes" id="UP000829196"/>
    </source>
</evidence>
<gene>
    <name evidence="1" type="ORF">KFK09_004794</name>
</gene>
<dbReference type="Proteomes" id="UP000829196">
    <property type="component" value="Unassembled WGS sequence"/>
</dbReference>
<accession>A0A8T3BZ69</accession>
<dbReference type="EMBL" id="JAGYWB010000005">
    <property type="protein sequence ID" value="KAI0522415.1"/>
    <property type="molecule type" value="Genomic_DNA"/>
</dbReference>